<proteinExistence type="inferred from homology"/>
<feature type="domain" description="Methyl-accepting transducer" evidence="10">
    <location>
        <begin position="354"/>
        <end position="590"/>
    </location>
</feature>
<evidence type="ECO:0000256" key="3">
    <source>
        <dbReference type="ARBA" id="ARBA00022989"/>
    </source>
</evidence>
<protein>
    <submittedName>
        <fullName evidence="12">Methyl-accepting chemotaxis protein</fullName>
    </submittedName>
</protein>
<dbReference type="SMART" id="SM01358">
    <property type="entry name" value="HBM"/>
    <property type="match status" value="1"/>
</dbReference>
<dbReference type="PANTHER" id="PTHR32089:SF119">
    <property type="entry name" value="METHYL-ACCEPTING CHEMOTAXIS PROTEIN CTPL"/>
    <property type="match status" value="1"/>
</dbReference>
<dbReference type="PROSITE" id="PS50885">
    <property type="entry name" value="HAMP"/>
    <property type="match status" value="1"/>
</dbReference>
<gene>
    <name evidence="12" type="ORF">ABS311_11950</name>
</gene>
<feature type="transmembrane region" description="Helical" evidence="9">
    <location>
        <begin position="276"/>
        <end position="295"/>
    </location>
</feature>
<evidence type="ECO:0000313" key="13">
    <source>
        <dbReference type="Proteomes" id="UP001467690"/>
    </source>
</evidence>
<evidence type="ECO:0000256" key="8">
    <source>
        <dbReference type="SAM" id="Coils"/>
    </source>
</evidence>
<evidence type="ECO:0000256" key="9">
    <source>
        <dbReference type="SAM" id="Phobius"/>
    </source>
</evidence>
<evidence type="ECO:0000256" key="5">
    <source>
        <dbReference type="ARBA" id="ARBA00023224"/>
    </source>
</evidence>
<keyword evidence="3 9" id="KW-1133">Transmembrane helix</keyword>
<evidence type="ECO:0000313" key="12">
    <source>
        <dbReference type="EMBL" id="MER2492588.1"/>
    </source>
</evidence>
<organism evidence="12 13">
    <name type="scientific">Catenovulum sediminis</name>
    <dbReference type="NCBI Taxonomy" id="1740262"/>
    <lineage>
        <taxon>Bacteria</taxon>
        <taxon>Pseudomonadati</taxon>
        <taxon>Pseudomonadota</taxon>
        <taxon>Gammaproteobacteria</taxon>
        <taxon>Alteromonadales</taxon>
        <taxon>Alteromonadaceae</taxon>
        <taxon>Catenovulum</taxon>
    </lineage>
</organism>
<dbReference type="PROSITE" id="PS50111">
    <property type="entry name" value="CHEMOTAXIS_TRANSDUC_2"/>
    <property type="match status" value="1"/>
</dbReference>
<keyword evidence="13" id="KW-1185">Reference proteome</keyword>
<name>A0ABV1RI20_9ALTE</name>
<evidence type="ECO:0000259" key="10">
    <source>
        <dbReference type="PROSITE" id="PS50111"/>
    </source>
</evidence>
<comment type="similarity">
    <text evidence="6">Belongs to the methyl-accepting chemotaxis (MCP) protein family.</text>
</comment>
<dbReference type="SMART" id="SM00283">
    <property type="entry name" value="MA"/>
    <property type="match status" value="1"/>
</dbReference>
<feature type="transmembrane region" description="Helical" evidence="9">
    <location>
        <begin position="14"/>
        <end position="33"/>
    </location>
</feature>
<dbReference type="EMBL" id="JBELOE010000216">
    <property type="protein sequence ID" value="MER2492588.1"/>
    <property type="molecule type" value="Genomic_DNA"/>
</dbReference>
<dbReference type="Pfam" id="PF00672">
    <property type="entry name" value="HAMP"/>
    <property type="match status" value="1"/>
</dbReference>
<dbReference type="Gene3D" id="1.10.287.950">
    <property type="entry name" value="Methyl-accepting chemotaxis protein"/>
    <property type="match status" value="1"/>
</dbReference>
<dbReference type="InterPro" id="IPR003660">
    <property type="entry name" value="HAMP_dom"/>
</dbReference>
<evidence type="ECO:0000256" key="7">
    <source>
        <dbReference type="PROSITE-ProRule" id="PRU00284"/>
    </source>
</evidence>
<dbReference type="InterPro" id="IPR032255">
    <property type="entry name" value="HBM"/>
</dbReference>
<evidence type="ECO:0000256" key="2">
    <source>
        <dbReference type="ARBA" id="ARBA00022692"/>
    </source>
</evidence>
<evidence type="ECO:0000259" key="11">
    <source>
        <dbReference type="PROSITE" id="PS50885"/>
    </source>
</evidence>
<dbReference type="CDD" id="cd11386">
    <property type="entry name" value="MCP_signal"/>
    <property type="match status" value="1"/>
</dbReference>
<evidence type="ECO:0000256" key="1">
    <source>
        <dbReference type="ARBA" id="ARBA00004141"/>
    </source>
</evidence>
<sequence>MNILNNISIKHRSYINVLITLIGIVGIVMVLLFESNQLIKLNNIRAEVANLESETLRLSSNEYHFITQRDLAYAEAFKVSLQRLNTKTSELQASLKAFDIETRHLTTFSHNIEIYNKLFNQVVRHQTNLGLDHKSGSYGKLRAAVHNVESQVNAINEYELLSLMLQLRRAEKDFMLRLDEKYLDRFNTLVKSFSATLEAKLEEPVIKKNIQAALEKYLANFEAFVAAQKQLGLTPDTGLIGEMNATINETIDGLARLLATSESALEEKQSDTVTKALSIAFIVALVIFLLSFYFARHIVAPINYLCETIHNIRQQNDLTLRIKSQGKNEISFLSQSFNELQNDFLVAIRYINESTKKLEGATSQLETMTTRTQKSTEKQQIEADQAATATTELQSTVAEIARNTDLAANNANTTATLAINGKKQVEQTVSVISSLSEKLSTANNEIQNLEQDSKTIGSVLEVIRAIAEQTNLLALNAAIESARAGEQGRGFAVVADEVRNLAMRTQESTGQIEDNIANLQGRCTSIVSMLNTCLSDSEKSVNEARQANEMLDKISEETNSISDMNNTIASAVEEQSSVTEEVGRNVVAMRDIAVEIHQMASSNSEIAATITDSLHDLSHSVERFKVN</sequence>
<keyword evidence="5 7" id="KW-0807">Transducer</keyword>
<dbReference type="Pfam" id="PF00015">
    <property type="entry name" value="MCPsignal"/>
    <property type="match status" value="1"/>
</dbReference>
<dbReference type="RefSeq" id="WP_350402065.1">
    <property type="nucleotide sequence ID" value="NZ_JBELOE010000216.1"/>
</dbReference>
<dbReference type="InterPro" id="IPR004089">
    <property type="entry name" value="MCPsignal_dom"/>
</dbReference>
<keyword evidence="8" id="KW-0175">Coiled coil</keyword>
<comment type="caution">
    <text evidence="12">The sequence shown here is derived from an EMBL/GenBank/DDBJ whole genome shotgun (WGS) entry which is preliminary data.</text>
</comment>
<dbReference type="SUPFAM" id="SSF58104">
    <property type="entry name" value="Methyl-accepting chemotaxis protein (MCP) signaling domain"/>
    <property type="match status" value="1"/>
</dbReference>
<evidence type="ECO:0000256" key="4">
    <source>
        <dbReference type="ARBA" id="ARBA00023136"/>
    </source>
</evidence>
<feature type="coiled-coil region" evidence="8">
    <location>
        <begin position="34"/>
        <end position="61"/>
    </location>
</feature>
<evidence type="ECO:0000256" key="6">
    <source>
        <dbReference type="ARBA" id="ARBA00029447"/>
    </source>
</evidence>
<feature type="domain" description="HAMP" evidence="11">
    <location>
        <begin position="296"/>
        <end position="349"/>
    </location>
</feature>
<accession>A0ABV1RI20</accession>
<dbReference type="PANTHER" id="PTHR32089">
    <property type="entry name" value="METHYL-ACCEPTING CHEMOTAXIS PROTEIN MCPB"/>
    <property type="match status" value="1"/>
</dbReference>
<dbReference type="Proteomes" id="UP001467690">
    <property type="component" value="Unassembled WGS sequence"/>
</dbReference>
<keyword evidence="4 9" id="KW-0472">Membrane</keyword>
<reference evidence="12 13" key="1">
    <citation type="submission" date="2024-06" db="EMBL/GenBank/DDBJ databases">
        <authorList>
            <person name="Chen R.Y."/>
        </authorList>
    </citation>
    <scope>NUCLEOTIDE SEQUENCE [LARGE SCALE GENOMIC DNA]</scope>
    <source>
        <strain evidence="12 13">D2</strain>
    </source>
</reference>
<comment type="subcellular location">
    <subcellularLocation>
        <location evidence="1">Membrane</location>
        <topology evidence="1">Multi-pass membrane protein</topology>
    </subcellularLocation>
</comment>
<keyword evidence="2 9" id="KW-0812">Transmembrane</keyword>